<name>A0A3E2B291_9FIRM</name>
<reference evidence="2 3" key="1">
    <citation type="submission" date="2018-07" db="EMBL/GenBank/DDBJ databases">
        <title>GABA Modulating Bacteria of the Human Gut Microbiota.</title>
        <authorList>
            <person name="Strandwitz P."/>
            <person name="Kim K.H."/>
            <person name="Terekhova D."/>
            <person name="Liu J.K."/>
            <person name="Sharma A."/>
            <person name="Levering J."/>
            <person name="Mcdonald D."/>
            <person name="Dietrich D."/>
            <person name="Ramadhar T.R."/>
            <person name="Lekbua A."/>
            <person name="Mroue N."/>
            <person name="Liston C."/>
            <person name="Stewart E.J."/>
            <person name="Dubin M.J."/>
            <person name="Zengler K."/>
            <person name="Knight R."/>
            <person name="Gilbert J.A."/>
            <person name="Clardy J."/>
            <person name="Lewis K."/>
        </authorList>
    </citation>
    <scope>NUCLEOTIDE SEQUENCE [LARGE SCALE GENOMIC DNA]</scope>
    <source>
        <strain evidence="2 3">KLE1738</strain>
    </source>
</reference>
<sequence>MYSIRETQDFYPLSLLYQESGLEVTPGHTPPQGTLSMLRCEDSETGELVAAATLQHRAGHFVLAHLAVVSHLQGGGLGSQLLASAEHHAKQLGARELWLVGKVPGFYARYQWHTVPREMAPPISRCLTCSQFQVDCFPSIMKKELSFDV</sequence>
<dbReference type="GO" id="GO:0016747">
    <property type="term" value="F:acyltransferase activity, transferring groups other than amino-acyl groups"/>
    <property type="evidence" value="ECO:0007669"/>
    <property type="project" value="InterPro"/>
</dbReference>
<dbReference type="PROSITE" id="PS51186">
    <property type="entry name" value="GNAT"/>
    <property type="match status" value="1"/>
</dbReference>
<dbReference type="CDD" id="cd04301">
    <property type="entry name" value="NAT_SF"/>
    <property type="match status" value="1"/>
</dbReference>
<feature type="domain" description="N-acetyltransferase" evidence="1">
    <location>
        <begin position="1"/>
        <end position="146"/>
    </location>
</feature>
<comment type="caution">
    <text evidence="2">The sequence shown here is derived from an EMBL/GenBank/DDBJ whole genome shotgun (WGS) entry which is preliminary data.</text>
</comment>
<dbReference type="SUPFAM" id="SSF55729">
    <property type="entry name" value="Acyl-CoA N-acyltransferases (Nat)"/>
    <property type="match status" value="1"/>
</dbReference>
<protein>
    <submittedName>
        <fullName evidence="2">GNAT family N-acetyltransferase</fullName>
    </submittedName>
</protein>
<dbReference type="RefSeq" id="WP_117142547.1">
    <property type="nucleotide sequence ID" value="NZ_CAKXKJ010000008.1"/>
</dbReference>
<dbReference type="Proteomes" id="UP000260649">
    <property type="component" value="Unassembled WGS sequence"/>
</dbReference>
<keyword evidence="2" id="KW-0808">Transferase</keyword>
<gene>
    <name evidence="2" type="ORF">DV520_09355</name>
</gene>
<accession>A0A3E2B291</accession>
<dbReference type="Pfam" id="PF00583">
    <property type="entry name" value="Acetyltransf_1"/>
    <property type="match status" value="1"/>
</dbReference>
<organism evidence="2 3">
    <name type="scientific">Evtepia gabavorous</name>
    <dbReference type="NCBI Taxonomy" id="2211183"/>
    <lineage>
        <taxon>Bacteria</taxon>
        <taxon>Bacillati</taxon>
        <taxon>Bacillota</taxon>
        <taxon>Clostridia</taxon>
        <taxon>Eubacteriales</taxon>
        <taxon>Evtepia</taxon>
    </lineage>
</organism>
<evidence type="ECO:0000313" key="2">
    <source>
        <dbReference type="EMBL" id="RFT06094.1"/>
    </source>
</evidence>
<dbReference type="OrthoDB" id="9796171at2"/>
<keyword evidence="3" id="KW-1185">Reference proteome</keyword>
<dbReference type="GeneID" id="97995937"/>
<evidence type="ECO:0000313" key="3">
    <source>
        <dbReference type="Proteomes" id="UP000260649"/>
    </source>
</evidence>
<dbReference type="InterPro" id="IPR000182">
    <property type="entry name" value="GNAT_dom"/>
</dbReference>
<dbReference type="InterPro" id="IPR016181">
    <property type="entry name" value="Acyl_CoA_acyltransferase"/>
</dbReference>
<dbReference type="Gene3D" id="3.40.630.30">
    <property type="match status" value="1"/>
</dbReference>
<dbReference type="EMBL" id="QQRQ01000017">
    <property type="protein sequence ID" value="RFT06094.1"/>
    <property type="molecule type" value="Genomic_DNA"/>
</dbReference>
<evidence type="ECO:0000259" key="1">
    <source>
        <dbReference type="PROSITE" id="PS51186"/>
    </source>
</evidence>
<dbReference type="AlphaFoldDB" id="A0A3E2B291"/>
<proteinExistence type="predicted"/>